<evidence type="ECO:0000256" key="2">
    <source>
        <dbReference type="ARBA" id="ARBA00022670"/>
    </source>
</evidence>
<feature type="chain" id="PRO_5046213879" evidence="7">
    <location>
        <begin position="16"/>
        <end position="370"/>
    </location>
</feature>
<accession>A0ABM0MZ75</accession>
<dbReference type="InterPro" id="IPR034193">
    <property type="entry name" value="PCSK9_ProteinaseK-like"/>
</dbReference>
<dbReference type="InterPro" id="IPR050131">
    <property type="entry name" value="Peptidase_S8_subtilisin-like"/>
</dbReference>
<sequence>MRIFVLFVVVAVANAAYLVPLLKNSEPIKNSYILKVKDSVDLDDVAPKLAKLRIEVQWKYVTLKGFAVRAQETDLHALRTMSEFEYIEEDGVVRANIEWGCDRIDQRDLPLDDIMNLYHDGSGAHVYIIDTGLRHSHVEFEPNRASFHFDYETRGDVPPGDDCNGHGTHCGGSAAGVTVGIGTSARLYSVRVLNCMGAGSWANCIAGCDSVTATGTRPGVSSLSLGGGAHQGMDDAVTRMIQAGFVVSIAAGNDNHDACLNSPARVEEAITVGATDDTDTRASFSNYGPCVDIFAPGVSVRSSYHLSDTSYATLSGTSMACPHVTGVSAVHLGANTCFNNTDCKAKILAEASVDKVIDHQSPDNLLLYCD</sequence>
<dbReference type="PANTHER" id="PTHR43806">
    <property type="entry name" value="PEPTIDASE S8"/>
    <property type="match status" value="1"/>
</dbReference>
<dbReference type="SUPFAM" id="SSF52743">
    <property type="entry name" value="Subtilisin-like"/>
    <property type="match status" value="1"/>
</dbReference>
<dbReference type="Gene3D" id="3.30.70.80">
    <property type="entry name" value="Peptidase S8 propeptide/proteinase inhibitor I9"/>
    <property type="match status" value="1"/>
</dbReference>
<dbReference type="PROSITE" id="PS00137">
    <property type="entry name" value="SUBTILASE_HIS"/>
    <property type="match status" value="1"/>
</dbReference>
<evidence type="ECO:0000256" key="1">
    <source>
        <dbReference type="ARBA" id="ARBA00011073"/>
    </source>
</evidence>
<feature type="signal peptide" evidence="7">
    <location>
        <begin position="1"/>
        <end position="15"/>
    </location>
</feature>
<keyword evidence="4 5" id="KW-0720">Serine protease</keyword>
<comment type="similarity">
    <text evidence="1 5 6">Belongs to the peptidase S8 family.</text>
</comment>
<organism evidence="9 10">
    <name type="scientific">Saccoglossus kowalevskii</name>
    <name type="common">Acorn worm</name>
    <dbReference type="NCBI Taxonomy" id="10224"/>
    <lineage>
        <taxon>Eukaryota</taxon>
        <taxon>Metazoa</taxon>
        <taxon>Hemichordata</taxon>
        <taxon>Enteropneusta</taxon>
        <taxon>Harrimaniidae</taxon>
        <taxon>Saccoglossus</taxon>
    </lineage>
</organism>
<dbReference type="InterPro" id="IPR015500">
    <property type="entry name" value="Peptidase_S8_subtilisin-rel"/>
</dbReference>
<reference evidence="10" key="1">
    <citation type="submission" date="2025-08" db="UniProtKB">
        <authorList>
            <consortium name="RefSeq"/>
        </authorList>
    </citation>
    <scope>IDENTIFICATION</scope>
    <source>
        <tissue evidence="10">Testes</tissue>
    </source>
</reference>
<feature type="active site" description="Charge relay system" evidence="5">
    <location>
        <position position="130"/>
    </location>
</feature>
<dbReference type="RefSeq" id="XP_006825316.1">
    <property type="nucleotide sequence ID" value="XM_006825253.1"/>
</dbReference>
<feature type="domain" description="Peptidase S8/S53" evidence="8">
    <location>
        <begin position="121"/>
        <end position="354"/>
    </location>
</feature>
<evidence type="ECO:0000256" key="6">
    <source>
        <dbReference type="RuleBase" id="RU003355"/>
    </source>
</evidence>
<dbReference type="Pfam" id="PF00082">
    <property type="entry name" value="Peptidase_S8"/>
    <property type="match status" value="1"/>
</dbReference>
<dbReference type="InterPro" id="IPR022398">
    <property type="entry name" value="Peptidase_S8_His-AS"/>
</dbReference>
<dbReference type="PRINTS" id="PR00723">
    <property type="entry name" value="SUBTILISIN"/>
</dbReference>
<name>A0ABM0MZ75_SACKO</name>
<keyword evidence="9" id="KW-1185">Reference proteome</keyword>
<evidence type="ECO:0000256" key="5">
    <source>
        <dbReference type="PROSITE-ProRule" id="PRU01240"/>
    </source>
</evidence>
<dbReference type="PROSITE" id="PS51892">
    <property type="entry name" value="SUBTILASE"/>
    <property type="match status" value="1"/>
</dbReference>
<keyword evidence="3 5" id="KW-0378">Hydrolase</keyword>
<dbReference type="InterPro" id="IPR037045">
    <property type="entry name" value="S8pro/Inhibitor_I9_sf"/>
</dbReference>
<protein>
    <submittedName>
        <fullName evidence="10">Cuticle-degrading serine protease-like</fullName>
    </submittedName>
</protein>
<keyword evidence="7" id="KW-0732">Signal</keyword>
<dbReference type="GeneID" id="102805037"/>
<evidence type="ECO:0000313" key="9">
    <source>
        <dbReference type="Proteomes" id="UP000694865"/>
    </source>
</evidence>
<evidence type="ECO:0000256" key="4">
    <source>
        <dbReference type="ARBA" id="ARBA00022825"/>
    </source>
</evidence>
<dbReference type="Gene3D" id="3.40.50.200">
    <property type="entry name" value="Peptidase S8/S53 domain"/>
    <property type="match status" value="1"/>
</dbReference>
<dbReference type="PROSITE" id="PS00138">
    <property type="entry name" value="SUBTILASE_SER"/>
    <property type="match status" value="1"/>
</dbReference>
<dbReference type="InterPro" id="IPR023828">
    <property type="entry name" value="Peptidase_S8_Ser-AS"/>
</dbReference>
<evidence type="ECO:0000313" key="10">
    <source>
        <dbReference type="RefSeq" id="XP_006825316.1"/>
    </source>
</evidence>
<evidence type="ECO:0000256" key="3">
    <source>
        <dbReference type="ARBA" id="ARBA00022801"/>
    </source>
</evidence>
<dbReference type="InterPro" id="IPR023827">
    <property type="entry name" value="Peptidase_S8_Asp-AS"/>
</dbReference>
<keyword evidence="2 5" id="KW-0645">Protease</keyword>
<feature type="active site" description="Charge relay system" evidence="5">
    <location>
        <position position="166"/>
    </location>
</feature>
<dbReference type="PANTHER" id="PTHR43806:SF58">
    <property type="entry name" value="ALKALINE PROTEASE 1-RELATED"/>
    <property type="match status" value="1"/>
</dbReference>
<dbReference type="InterPro" id="IPR036852">
    <property type="entry name" value="Peptidase_S8/S53_dom_sf"/>
</dbReference>
<evidence type="ECO:0000256" key="7">
    <source>
        <dbReference type="SAM" id="SignalP"/>
    </source>
</evidence>
<evidence type="ECO:0000259" key="8">
    <source>
        <dbReference type="Pfam" id="PF00082"/>
    </source>
</evidence>
<proteinExistence type="inferred from homology"/>
<dbReference type="Proteomes" id="UP000694865">
    <property type="component" value="Unplaced"/>
</dbReference>
<dbReference type="SUPFAM" id="SSF54897">
    <property type="entry name" value="Protease propeptides/inhibitors"/>
    <property type="match status" value="1"/>
</dbReference>
<dbReference type="PROSITE" id="PS00136">
    <property type="entry name" value="SUBTILASE_ASP"/>
    <property type="match status" value="1"/>
</dbReference>
<dbReference type="InterPro" id="IPR000209">
    <property type="entry name" value="Peptidase_S8/S53_dom"/>
</dbReference>
<dbReference type="CDD" id="cd04077">
    <property type="entry name" value="Peptidases_S8_PCSK9_ProteinaseK_like"/>
    <property type="match status" value="1"/>
</dbReference>
<feature type="active site" description="Charge relay system" evidence="5">
    <location>
        <position position="318"/>
    </location>
</feature>
<gene>
    <name evidence="10" type="primary">LOC102805037</name>
</gene>